<dbReference type="InterPro" id="IPR001584">
    <property type="entry name" value="Integrase_cat-core"/>
</dbReference>
<dbReference type="EMBL" id="JOJR01000028">
    <property type="protein sequence ID" value="RCN49896.1"/>
    <property type="molecule type" value="Genomic_DNA"/>
</dbReference>
<dbReference type="OrthoDB" id="5849512at2759"/>
<dbReference type="PROSITE" id="PS50994">
    <property type="entry name" value="INTEGRASE"/>
    <property type="match status" value="1"/>
</dbReference>
<dbReference type="InterPro" id="IPR050951">
    <property type="entry name" value="Retrovirus_Pol_polyprotein"/>
</dbReference>
<dbReference type="AlphaFoldDB" id="A0A368GZX4"/>
<evidence type="ECO:0000313" key="5">
    <source>
        <dbReference type="Proteomes" id="UP000252519"/>
    </source>
</evidence>
<dbReference type="Pfam" id="PF00665">
    <property type="entry name" value="rve"/>
    <property type="match status" value="1"/>
</dbReference>
<accession>A0A368GZX4</accession>
<reference evidence="4 5" key="1">
    <citation type="submission" date="2014-10" db="EMBL/GenBank/DDBJ databases">
        <title>Draft genome of the hookworm Ancylostoma caninum.</title>
        <authorList>
            <person name="Mitreva M."/>
        </authorList>
    </citation>
    <scope>NUCLEOTIDE SEQUENCE [LARGE SCALE GENOMIC DNA]</scope>
    <source>
        <strain evidence="4 5">Baltimore</strain>
    </source>
</reference>
<evidence type="ECO:0000256" key="1">
    <source>
        <dbReference type="SAM" id="Coils"/>
    </source>
</evidence>
<evidence type="ECO:0000256" key="2">
    <source>
        <dbReference type="SAM" id="MobiDB-lite"/>
    </source>
</evidence>
<proteinExistence type="predicted"/>
<feature type="domain" description="Integrase catalytic" evidence="3">
    <location>
        <begin position="54"/>
        <end position="212"/>
    </location>
</feature>
<feature type="compositionally biased region" description="Basic residues" evidence="2">
    <location>
        <begin position="709"/>
        <end position="720"/>
    </location>
</feature>
<gene>
    <name evidence="4" type="ORF">ANCCAN_03931</name>
</gene>
<comment type="caution">
    <text evidence="4">The sequence shown here is derived from an EMBL/GenBank/DDBJ whole genome shotgun (WGS) entry which is preliminary data.</text>
</comment>
<dbReference type="Gene3D" id="3.30.420.10">
    <property type="entry name" value="Ribonuclease H-like superfamily/Ribonuclease H"/>
    <property type="match status" value="1"/>
</dbReference>
<feature type="compositionally biased region" description="Polar residues" evidence="2">
    <location>
        <begin position="681"/>
        <end position="693"/>
    </location>
</feature>
<protein>
    <submittedName>
        <fullName evidence="4">Integrase core domain protein</fullName>
    </submittedName>
</protein>
<dbReference type="STRING" id="29170.A0A368GZX4"/>
<sequence>MGRRLKVMDFLIEEGDLKIALEDGSTVIVVPKSKRKEVFEEAHKGLVPPLEPFITSKPFEIVCADLLEMSMSTSGMKYVLVIIDHFSEWLGAYALKDKTAATVATAIFQRWICENGRWPRQIHTDQGKEFVNNVIEELAVVAGIKVSTTKGYNSRENGVSERAIGTIQRMLKKKVELADFWDAMLPNVVYAYNVTPHKATGESPFFLLMVLTRTSHPVCYLRLVREKVKEHADAYREKMKRYYDERHDVENARLPKVSDTSALITKIGTEEETLRIQMDLLRVCPEELCAEPTNPRTKRRPKGRGRGVGVGSVNVVRTFPATSGTKLSHFSADREFDVLDEMNCLHAKFRCQGQKLPILDGVPQIDLSACNCSLRLTAGDMIPQLPQPAHSHGVECVLEGARIVAIWQGTGTLAEKIQWILDPSRRRITPRSVALSYAFFQAQCLHISVMSTTVTNGIMRHAPIMGWTGDTTRTFELGWSMATKIAWPTARNSIGKEHRKVLLVIPDNLHRLKFAASGLKDTKAFFYRQFRELHLKKTDLFDDNLGHVILVMPSVEPKPGSWLPLVHAVSMWLQCGTLVYLIAGPRSTDENSWYRVCHQARSHINGFLESHPELLPQVVDKLPVESGVVDPNSPCFAVAVLEDPNAWIAERHARMFYEYLTRQLAPFLIFEKLPSTSCPRSNVMTGAPSTSTGERGYPAVKEGRVSKNCQRRRNQRKKRSEARAAARAMEAMKLGSKTE</sequence>
<dbReference type="Proteomes" id="UP000252519">
    <property type="component" value="Unassembled WGS sequence"/>
</dbReference>
<keyword evidence="5" id="KW-1185">Reference proteome</keyword>
<name>A0A368GZX4_ANCCA</name>
<evidence type="ECO:0000259" key="3">
    <source>
        <dbReference type="PROSITE" id="PS50994"/>
    </source>
</evidence>
<feature type="region of interest" description="Disordered" evidence="2">
    <location>
        <begin position="681"/>
        <end position="739"/>
    </location>
</feature>
<organism evidence="4 5">
    <name type="scientific">Ancylostoma caninum</name>
    <name type="common">Dog hookworm</name>
    <dbReference type="NCBI Taxonomy" id="29170"/>
    <lineage>
        <taxon>Eukaryota</taxon>
        <taxon>Metazoa</taxon>
        <taxon>Ecdysozoa</taxon>
        <taxon>Nematoda</taxon>
        <taxon>Chromadorea</taxon>
        <taxon>Rhabditida</taxon>
        <taxon>Rhabditina</taxon>
        <taxon>Rhabditomorpha</taxon>
        <taxon>Strongyloidea</taxon>
        <taxon>Ancylostomatidae</taxon>
        <taxon>Ancylostomatinae</taxon>
        <taxon>Ancylostoma</taxon>
    </lineage>
</organism>
<dbReference type="GO" id="GO:0003676">
    <property type="term" value="F:nucleic acid binding"/>
    <property type="evidence" value="ECO:0007669"/>
    <property type="project" value="InterPro"/>
</dbReference>
<evidence type="ECO:0000313" key="4">
    <source>
        <dbReference type="EMBL" id="RCN49896.1"/>
    </source>
</evidence>
<feature type="coiled-coil region" evidence="1">
    <location>
        <begin position="225"/>
        <end position="252"/>
    </location>
</feature>
<dbReference type="GO" id="GO:0015074">
    <property type="term" value="P:DNA integration"/>
    <property type="evidence" value="ECO:0007669"/>
    <property type="project" value="InterPro"/>
</dbReference>
<keyword evidence="1" id="KW-0175">Coiled coil</keyword>
<dbReference type="PANTHER" id="PTHR37984">
    <property type="entry name" value="PROTEIN CBG26694"/>
    <property type="match status" value="1"/>
</dbReference>
<dbReference type="InterPro" id="IPR012337">
    <property type="entry name" value="RNaseH-like_sf"/>
</dbReference>
<dbReference type="PANTHER" id="PTHR37984:SF15">
    <property type="entry name" value="INTEGRASE CATALYTIC DOMAIN-CONTAINING PROTEIN"/>
    <property type="match status" value="1"/>
</dbReference>
<dbReference type="SUPFAM" id="SSF53098">
    <property type="entry name" value="Ribonuclease H-like"/>
    <property type="match status" value="1"/>
</dbReference>
<feature type="compositionally biased region" description="Low complexity" evidence="2">
    <location>
        <begin position="723"/>
        <end position="732"/>
    </location>
</feature>
<dbReference type="InterPro" id="IPR036397">
    <property type="entry name" value="RNaseH_sf"/>
</dbReference>